<dbReference type="PROSITE" id="PS50181">
    <property type="entry name" value="FBOX"/>
    <property type="match status" value="1"/>
</dbReference>
<dbReference type="STRING" id="127582.A0A2Y9RAI1"/>
<dbReference type="PANTHER" id="PTHR12874">
    <property type="entry name" value="F-BOX ONLY PROTEIN 48-RELATED"/>
    <property type="match status" value="1"/>
</dbReference>
<dbReference type="RefSeq" id="XP_023588884.1">
    <property type="nucleotide sequence ID" value="XM_023733116.1"/>
</dbReference>
<dbReference type="CTD" id="554251"/>
<comment type="pathway">
    <text evidence="1">Protein modification; protein ubiquitination.</text>
</comment>
<dbReference type="GO" id="GO:0016567">
    <property type="term" value="P:protein ubiquitination"/>
    <property type="evidence" value="ECO:0007669"/>
    <property type="project" value="UniProtKB-UniRule"/>
</dbReference>
<dbReference type="Proteomes" id="UP000248480">
    <property type="component" value="Unplaced"/>
</dbReference>
<dbReference type="CDD" id="cd22113">
    <property type="entry name" value="F-box_FBXO48"/>
    <property type="match status" value="1"/>
</dbReference>
<dbReference type="InterPro" id="IPR036047">
    <property type="entry name" value="F-box-like_dom_sf"/>
</dbReference>
<comment type="subunit">
    <text evidence="1">Part of the SCF (SKP1-CUL1-F-box) E3 ubiquitin-protein ligase complex SCF(FBXO9) composed of CUL1, SKP1, RBX1 and FBXO9. Interacts with TTI1 and TELO2; when TTI1 and TELO2 are phosphorylated by CK2.</text>
</comment>
<dbReference type="FunCoup" id="A0A2Y9RAI1">
    <property type="interactions" value="200"/>
</dbReference>
<keyword evidence="4" id="KW-1185">Reference proteome</keyword>
<dbReference type="GO" id="GO:0019005">
    <property type="term" value="C:SCF ubiquitin ligase complex"/>
    <property type="evidence" value="ECO:0007669"/>
    <property type="project" value="UniProtKB-UniRule"/>
</dbReference>
<dbReference type="Gene3D" id="1.20.1280.50">
    <property type="match status" value="1"/>
</dbReference>
<evidence type="ECO:0000256" key="1">
    <source>
        <dbReference type="RuleBase" id="RU369085"/>
    </source>
</evidence>
<feature type="domain" description="F-box" evidence="3">
    <location>
        <begin position="118"/>
        <end position="165"/>
    </location>
</feature>
<dbReference type="Pfam" id="PF12937">
    <property type="entry name" value="F-box-like"/>
    <property type="match status" value="1"/>
</dbReference>
<accession>A0A2Y9RAI1</accession>
<comment type="function">
    <text evidence="1">Substrate recognition component of a SCF (SKP1-CUL1-F-box protein) E3 ubiquitin-protein ligase complex which mediates the ubiquitination and subsequent proteasomal degradation of target proteins and plays a role in several biological processes such as cell cycle, cell proliferation, or maintenance of chromosome stability. Ubiquitinates mTORC1-bound TTI1 and TELO2 when they are phosphorylated by CK2 following growth factor deprivation, leading to their degradation. In contrast, does not mediate ubiquitination of TTI1 and TELO2 when they are part of the mTORC2 complex. As a consequence, mTORC1 is inactivated to restrain cell growth and protein translation, while mTORC2 is the activated due to the relief of feedback inhibition by mTORC1. Plays a role in maintaining epithelial cell survival by regulating the turn-over of chromatin modulator PRMT4 through ubiquitination and degradation by the proteasomal pathway. Regulates also PPARgamma stability by facilitating PPARgamma/PPARG ubiquitination and thereby plays a role in adipocyte differentiation.</text>
</comment>
<dbReference type="PANTHER" id="PTHR12874:SF9">
    <property type="entry name" value="F-BOX ONLY PROTEIN 48"/>
    <property type="match status" value="1"/>
</dbReference>
<dbReference type="InterPro" id="IPR001810">
    <property type="entry name" value="F-box_dom"/>
</dbReference>
<dbReference type="SMART" id="SM00256">
    <property type="entry name" value="FBOX"/>
    <property type="match status" value="1"/>
</dbReference>
<evidence type="ECO:0000313" key="5">
    <source>
        <dbReference type="RefSeq" id="XP_023588884.1"/>
    </source>
</evidence>
<dbReference type="GO" id="GO:0031146">
    <property type="term" value="P:SCF-dependent proteasomal ubiquitin-dependent protein catabolic process"/>
    <property type="evidence" value="ECO:0007669"/>
    <property type="project" value="UniProtKB-UniRule"/>
</dbReference>
<keyword evidence="1" id="KW-0833">Ubl conjugation pathway</keyword>
<dbReference type="AlphaFoldDB" id="A0A2Y9RAI1"/>
<comment type="subcellular location">
    <subcellularLocation>
        <location evidence="1">Cytoplasm</location>
    </subcellularLocation>
</comment>
<name>A0A2Y9RAI1_TRIMA</name>
<gene>
    <name evidence="5" type="primary">FBXO48</name>
</gene>
<dbReference type="GeneID" id="101342639"/>
<sequence length="241" mass="27987">MRARKAGPRVGRMRGAMGKDSNSEGFKSQEERSSLPKFSNHLSNGYYHYKSGYSKEFLTSLRCMYPSCCSHLSKLTYEENLLKHQTMQKNSKRNNNSRVSDIDLNSVNTEEKKKESRNNFVELLPPEVTLNIFHQLDIQSLCRASMACRSWNDMIKNSDSLWKPHCLTVRAVCQREIDGDLESGYSWRVILLRNYQKSKVKHEWLSGRYSNICSPISLPEKIMYPMDADTWGEILEAELER</sequence>
<dbReference type="InParanoid" id="A0A2Y9RAI1"/>
<organism evidence="4 5">
    <name type="scientific">Trichechus manatus latirostris</name>
    <name type="common">Florida manatee</name>
    <dbReference type="NCBI Taxonomy" id="127582"/>
    <lineage>
        <taxon>Eukaryota</taxon>
        <taxon>Metazoa</taxon>
        <taxon>Chordata</taxon>
        <taxon>Craniata</taxon>
        <taxon>Vertebrata</taxon>
        <taxon>Euteleostomi</taxon>
        <taxon>Mammalia</taxon>
        <taxon>Eutheria</taxon>
        <taxon>Afrotheria</taxon>
        <taxon>Sirenia</taxon>
        <taxon>Trichechidae</taxon>
        <taxon>Trichechus</taxon>
    </lineage>
</organism>
<feature type="region of interest" description="Disordered" evidence="2">
    <location>
        <begin position="86"/>
        <end position="115"/>
    </location>
</feature>
<dbReference type="GO" id="GO:0005737">
    <property type="term" value="C:cytoplasm"/>
    <property type="evidence" value="ECO:0007669"/>
    <property type="project" value="UniProtKB-SubCell"/>
</dbReference>
<dbReference type="SUPFAM" id="SSF81383">
    <property type="entry name" value="F-box domain"/>
    <property type="match status" value="1"/>
</dbReference>
<evidence type="ECO:0000259" key="3">
    <source>
        <dbReference type="PROSITE" id="PS50181"/>
    </source>
</evidence>
<evidence type="ECO:0000256" key="2">
    <source>
        <dbReference type="SAM" id="MobiDB-lite"/>
    </source>
</evidence>
<reference evidence="5" key="1">
    <citation type="submission" date="2025-08" db="UniProtKB">
        <authorList>
            <consortium name="RefSeq"/>
        </authorList>
    </citation>
    <scope>IDENTIFICATION</scope>
</reference>
<proteinExistence type="predicted"/>
<evidence type="ECO:0000313" key="4">
    <source>
        <dbReference type="Proteomes" id="UP000248480"/>
    </source>
</evidence>
<protein>
    <recommendedName>
        <fullName evidence="1">F-box only protein</fullName>
    </recommendedName>
</protein>
<keyword evidence="1" id="KW-0963">Cytoplasm</keyword>
<feature type="region of interest" description="Disordered" evidence="2">
    <location>
        <begin position="1"/>
        <end position="35"/>
    </location>
</feature>